<evidence type="ECO:0000256" key="6">
    <source>
        <dbReference type="ARBA" id="ARBA00023136"/>
    </source>
</evidence>
<dbReference type="PROSITE" id="PS50253">
    <property type="entry name" value="COX3"/>
    <property type="match status" value="1"/>
</dbReference>
<dbReference type="SUPFAM" id="SSF81452">
    <property type="entry name" value="Cytochrome c oxidase subunit III-like"/>
    <property type="match status" value="1"/>
</dbReference>
<dbReference type="PANTHER" id="PTHR11403">
    <property type="entry name" value="CYTOCHROME C OXIDASE SUBUNIT III"/>
    <property type="match status" value="1"/>
</dbReference>
<evidence type="ECO:0000259" key="9">
    <source>
        <dbReference type="PROSITE" id="PS50253"/>
    </source>
</evidence>
<dbReference type="InterPro" id="IPR035973">
    <property type="entry name" value="Cyt_c_oxidase_su3-like_sf"/>
</dbReference>
<dbReference type="RefSeq" id="WP_259094089.1">
    <property type="nucleotide sequence ID" value="NZ_CP130454.1"/>
</dbReference>
<protein>
    <submittedName>
        <fullName evidence="10">Cytochrome c oxidase subunit 3</fullName>
    </submittedName>
</protein>
<organism evidence="10 11">
    <name type="scientific">Candidatus Fervidibacter sacchari</name>
    <dbReference type="NCBI Taxonomy" id="1448929"/>
    <lineage>
        <taxon>Bacteria</taxon>
        <taxon>Candidatus Fervidibacterota</taxon>
        <taxon>Candidatus Fervidibacter</taxon>
    </lineage>
</organism>
<keyword evidence="4 7" id="KW-0812">Transmembrane</keyword>
<evidence type="ECO:0000256" key="1">
    <source>
        <dbReference type="ARBA" id="ARBA00004651"/>
    </source>
</evidence>
<dbReference type="InterPro" id="IPR013833">
    <property type="entry name" value="Cyt_c_oxidase_su3_a-hlx"/>
</dbReference>
<evidence type="ECO:0000256" key="2">
    <source>
        <dbReference type="ARBA" id="ARBA00010581"/>
    </source>
</evidence>
<evidence type="ECO:0000313" key="11">
    <source>
        <dbReference type="Proteomes" id="UP001204798"/>
    </source>
</evidence>
<comment type="similarity">
    <text evidence="2 7">Belongs to the cytochrome c oxidase subunit 3 family.</text>
</comment>
<evidence type="ECO:0000313" key="10">
    <source>
        <dbReference type="EMBL" id="MCS3918373.1"/>
    </source>
</evidence>
<feature type="transmembrane region" description="Helical" evidence="8">
    <location>
        <begin position="80"/>
        <end position="101"/>
    </location>
</feature>
<evidence type="ECO:0000256" key="3">
    <source>
        <dbReference type="ARBA" id="ARBA00022475"/>
    </source>
</evidence>
<keyword evidence="11" id="KW-1185">Reference proteome</keyword>
<evidence type="ECO:0000256" key="4">
    <source>
        <dbReference type="ARBA" id="ARBA00022692"/>
    </source>
</evidence>
<feature type="transmembrane region" description="Helical" evidence="8">
    <location>
        <begin position="207"/>
        <end position="225"/>
    </location>
</feature>
<feature type="transmembrane region" description="Helical" evidence="8">
    <location>
        <begin position="154"/>
        <end position="186"/>
    </location>
</feature>
<evidence type="ECO:0000256" key="7">
    <source>
        <dbReference type="RuleBase" id="RU003376"/>
    </source>
</evidence>
<gene>
    <name evidence="10" type="ORF">M2350_000770</name>
</gene>
<keyword evidence="3" id="KW-1003">Cell membrane</keyword>
<feature type="transmembrane region" description="Helical" evidence="8">
    <location>
        <begin position="32"/>
        <end position="55"/>
    </location>
</feature>
<comment type="caution">
    <text evidence="10">The sequence shown here is derived from an EMBL/GenBank/DDBJ whole genome shotgun (WGS) entry which is preliminary data.</text>
</comment>
<evidence type="ECO:0000256" key="5">
    <source>
        <dbReference type="ARBA" id="ARBA00022989"/>
    </source>
</evidence>
<dbReference type="PANTHER" id="PTHR11403:SF2">
    <property type="entry name" value="CYTOCHROME BO(3) UBIQUINOL OXIDASE SUBUNIT 3"/>
    <property type="match status" value="1"/>
</dbReference>
<dbReference type="InterPro" id="IPR000298">
    <property type="entry name" value="Cyt_c_oxidase-like_su3"/>
</dbReference>
<dbReference type="Gene3D" id="1.20.120.80">
    <property type="entry name" value="Cytochrome c oxidase, subunit III, four-helix bundle"/>
    <property type="match status" value="1"/>
</dbReference>
<reference evidence="10 11" key="1">
    <citation type="submission" date="2022-08" db="EMBL/GenBank/DDBJ databases">
        <title>Bacterial and archaeal communities from various locations to study Microbial Dark Matter (Phase II).</title>
        <authorList>
            <person name="Stepanauskas R."/>
        </authorList>
    </citation>
    <scope>NUCLEOTIDE SEQUENCE [LARGE SCALE GENOMIC DNA]</scope>
    <source>
        <strain evidence="10 11">PD1</strain>
    </source>
</reference>
<sequence length="226" mass="25841">MRPETQVTPLEEVLKSDWGGGKSPFSVSWGKLMMWVFLISDAFTFGGLLVGYASLRISSERWADVERVFSLHLFGKDMPLLLIAIMTFILVSSSGWMALAVHAAYNRDKRRTVIYLLLTCLFGTLFLCCQAYEWSKLIMEGLRPWQAPEHPPFYGVRGFGASFFTLTGFHGLHVLSGVVYLLAIAWRVAKGVYDRRGSYEAVEIAGLYWHFVDLVWVFIFTFFYLF</sequence>
<dbReference type="EMBL" id="JANUCP010000001">
    <property type="protein sequence ID" value="MCS3918373.1"/>
    <property type="molecule type" value="Genomic_DNA"/>
</dbReference>
<dbReference type="InterPro" id="IPR024791">
    <property type="entry name" value="Cyt_c/ubiquinol_Oxase_su3"/>
</dbReference>
<evidence type="ECO:0000256" key="8">
    <source>
        <dbReference type="SAM" id="Phobius"/>
    </source>
</evidence>
<name>A0ABT2EN73_9BACT</name>
<accession>A0ABT2EN73</accession>
<keyword evidence="5 8" id="KW-1133">Transmembrane helix</keyword>
<dbReference type="Proteomes" id="UP001204798">
    <property type="component" value="Unassembled WGS sequence"/>
</dbReference>
<keyword evidence="6 8" id="KW-0472">Membrane</keyword>
<feature type="domain" description="Heme-copper oxidase subunit III family profile" evidence="9">
    <location>
        <begin position="1"/>
        <end position="226"/>
    </location>
</feature>
<proteinExistence type="inferred from homology"/>
<dbReference type="Pfam" id="PF00510">
    <property type="entry name" value="COX3"/>
    <property type="match status" value="1"/>
</dbReference>
<comment type="subcellular location">
    <subcellularLocation>
        <location evidence="1 7">Cell membrane</location>
        <topology evidence="1 7">Multi-pass membrane protein</topology>
    </subcellularLocation>
</comment>
<feature type="transmembrane region" description="Helical" evidence="8">
    <location>
        <begin position="113"/>
        <end position="134"/>
    </location>
</feature>